<dbReference type="PANTHER" id="PTHR10434:SF11">
    <property type="entry name" value="1-ACYL-SN-GLYCEROL-3-PHOSPHATE ACYLTRANSFERASE"/>
    <property type="match status" value="1"/>
</dbReference>
<dbReference type="CDD" id="cd07989">
    <property type="entry name" value="LPLAT_AGPAT-like"/>
    <property type="match status" value="1"/>
</dbReference>
<dbReference type="eggNOG" id="COG0204">
    <property type="taxonomic scope" value="Bacteria"/>
</dbReference>
<name>D5EF80_AMICL</name>
<dbReference type="GO" id="GO:0006654">
    <property type="term" value="P:phosphatidic acid biosynthetic process"/>
    <property type="evidence" value="ECO:0007669"/>
    <property type="project" value="TreeGrafter"/>
</dbReference>
<dbReference type="PANTHER" id="PTHR10434">
    <property type="entry name" value="1-ACYL-SN-GLYCEROL-3-PHOSPHATE ACYLTRANSFERASE"/>
    <property type="match status" value="1"/>
</dbReference>
<accession>D5EF80</accession>
<dbReference type="EMBL" id="CP001997">
    <property type="protein sequence ID" value="ADE57212.1"/>
    <property type="molecule type" value="Genomic_DNA"/>
</dbReference>
<evidence type="ECO:0000259" key="3">
    <source>
        <dbReference type="SMART" id="SM00563"/>
    </source>
</evidence>
<organism evidence="4 5">
    <name type="scientific">Aminobacterium colombiense (strain DSM 12261 / ALA-1)</name>
    <dbReference type="NCBI Taxonomy" id="572547"/>
    <lineage>
        <taxon>Bacteria</taxon>
        <taxon>Thermotogati</taxon>
        <taxon>Synergistota</taxon>
        <taxon>Synergistia</taxon>
        <taxon>Synergistales</taxon>
        <taxon>Aminobacteriaceae</taxon>
        <taxon>Aminobacterium</taxon>
    </lineage>
</organism>
<keyword evidence="5" id="KW-1185">Reference proteome</keyword>
<dbReference type="Pfam" id="PF01553">
    <property type="entry name" value="Acyltransferase"/>
    <property type="match status" value="1"/>
</dbReference>
<dbReference type="RefSeq" id="WP_013048475.1">
    <property type="nucleotide sequence ID" value="NC_014011.1"/>
</dbReference>
<dbReference type="STRING" id="572547.Amico_1088"/>
<evidence type="ECO:0000313" key="5">
    <source>
        <dbReference type="Proteomes" id="UP000002366"/>
    </source>
</evidence>
<keyword evidence="2 4" id="KW-0012">Acyltransferase</keyword>
<dbReference type="OrthoDB" id="9803035at2"/>
<dbReference type="InterPro" id="IPR002123">
    <property type="entry name" value="Plipid/glycerol_acylTrfase"/>
</dbReference>
<dbReference type="SMART" id="SM00563">
    <property type="entry name" value="PlsC"/>
    <property type="match status" value="1"/>
</dbReference>
<evidence type="ECO:0000313" key="4">
    <source>
        <dbReference type="EMBL" id="ADE57212.1"/>
    </source>
</evidence>
<dbReference type="AlphaFoldDB" id="D5EF80"/>
<proteinExistence type="predicted"/>
<evidence type="ECO:0000256" key="1">
    <source>
        <dbReference type="ARBA" id="ARBA00022679"/>
    </source>
</evidence>
<keyword evidence="1 4" id="KW-0808">Transferase</keyword>
<dbReference type="HOGENOM" id="CLU_027938_4_5_0"/>
<dbReference type="Proteomes" id="UP000002366">
    <property type="component" value="Chromosome"/>
</dbReference>
<reference evidence="4 5" key="1">
    <citation type="journal article" date="2010" name="Stand. Genomic Sci.">
        <title>Complete genome sequence of Aminobacterium colombiense type strain (ALA-1).</title>
        <authorList>
            <person name="Chertkov O."/>
            <person name="Sikorski J."/>
            <person name="Brambilla E."/>
            <person name="Lapidus A."/>
            <person name="Copeland A."/>
            <person name="Glavina Del Rio T."/>
            <person name="Nolan M."/>
            <person name="Lucas S."/>
            <person name="Tice H."/>
            <person name="Cheng J.F."/>
            <person name="Han C."/>
            <person name="Detter J.C."/>
            <person name="Bruce D."/>
            <person name="Tapia R."/>
            <person name="Goodwin L."/>
            <person name="Pitluck S."/>
            <person name="Liolios K."/>
            <person name="Ivanova N."/>
            <person name="Mavromatis K."/>
            <person name="Ovchinnikova G."/>
            <person name="Pati A."/>
            <person name="Chen A."/>
            <person name="Palaniappan K."/>
            <person name="Land M."/>
            <person name="Hauser L."/>
            <person name="Chang Y.J."/>
            <person name="Jeffries C.D."/>
            <person name="Spring S."/>
            <person name="Rohde M."/>
            <person name="Goker M."/>
            <person name="Bristow J."/>
            <person name="Eisen J.A."/>
            <person name="Markowitz V."/>
            <person name="Hugenholtz P."/>
            <person name="Kyrpides N.C."/>
            <person name="Klenk H.P."/>
        </authorList>
    </citation>
    <scope>NUCLEOTIDE SEQUENCE [LARGE SCALE GENOMIC DNA]</scope>
    <source>
        <strain evidence="5">DSM 12261 / ALA-1</strain>
    </source>
</reference>
<evidence type="ECO:0000256" key="2">
    <source>
        <dbReference type="ARBA" id="ARBA00023315"/>
    </source>
</evidence>
<dbReference type="GO" id="GO:0003841">
    <property type="term" value="F:1-acylglycerol-3-phosphate O-acyltransferase activity"/>
    <property type="evidence" value="ECO:0007669"/>
    <property type="project" value="TreeGrafter"/>
</dbReference>
<feature type="domain" description="Phospholipid/glycerol acyltransferase" evidence="3">
    <location>
        <begin position="37"/>
        <end position="151"/>
    </location>
</feature>
<gene>
    <name evidence="4" type="ordered locus">Amico_1088</name>
</gene>
<dbReference type="SUPFAM" id="SSF69593">
    <property type="entry name" value="Glycerol-3-phosphate (1)-acyltransferase"/>
    <property type="match status" value="1"/>
</dbReference>
<dbReference type="KEGG" id="aco:Amico_1088"/>
<sequence length="208" mass="23074">MRHLFYTLTKIFCFIVLKLYNRLSVRWLASLPKEDPVIVVANHCSNLDPIIIGALFPRRLRYLAKSELFSTLGMSLLIRTLGAIPVKKQDLQSAGAALKAFLDLLEKGENVLLFPEGARSLNGKLQPLQGGVALIAMKSGAPVIPAFIKGSFESMPPGASFVRPNRIQVTFGEAIYPRELETGLSAKDSRQQFLDRVYEALENLEKSD</sequence>
<protein>
    <submittedName>
        <fullName evidence="4">Phospholipid/glycerol acyltransferase</fullName>
    </submittedName>
</protein>